<dbReference type="AlphaFoldDB" id="A0A1X0D6N3"/>
<gene>
    <name evidence="1" type="ORF">BST26_15815</name>
</gene>
<dbReference type="OrthoDB" id="626916at2"/>
<dbReference type="STRING" id="444597.BST26_15815"/>
<dbReference type="EMBL" id="MVHS01000043">
    <property type="protein sequence ID" value="ORA67400.1"/>
    <property type="molecule type" value="Genomic_DNA"/>
</dbReference>
<proteinExistence type="predicted"/>
<reference evidence="1 2" key="1">
    <citation type="submission" date="2016-12" db="EMBL/GenBank/DDBJ databases">
        <title>The new phylogeny of genus Mycobacterium.</title>
        <authorList>
            <person name="Tortoli E."/>
            <person name="Trovato A."/>
            <person name="Cirillo D.M."/>
        </authorList>
    </citation>
    <scope>NUCLEOTIDE SEQUENCE [LARGE SCALE GENOMIC DNA]</scope>
    <source>
        <strain evidence="1 2">DSM 45130</strain>
    </source>
</reference>
<comment type="caution">
    <text evidence="1">The sequence shown here is derived from an EMBL/GenBank/DDBJ whole genome shotgun (WGS) entry which is preliminary data.</text>
</comment>
<name>A0A1X0D6N3_9MYCO</name>
<accession>A0A1X0D6N3</accession>
<keyword evidence="2" id="KW-1185">Reference proteome</keyword>
<dbReference type="RefSeq" id="WP_083032258.1">
    <property type="nucleotide sequence ID" value="NZ_AP022618.1"/>
</dbReference>
<evidence type="ECO:0000313" key="2">
    <source>
        <dbReference type="Proteomes" id="UP000192801"/>
    </source>
</evidence>
<protein>
    <submittedName>
        <fullName evidence="1">Uncharacterized protein</fullName>
    </submittedName>
</protein>
<dbReference type="Proteomes" id="UP000192801">
    <property type="component" value="Unassembled WGS sequence"/>
</dbReference>
<organism evidence="1 2">
    <name type="scientific">Mycolicibacterium insubricum</name>
    <dbReference type="NCBI Taxonomy" id="444597"/>
    <lineage>
        <taxon>Bacteria</taxon>
        <taxon>Bacillati</taxon>
        <taxon>Actinomycetota</taxon>
        <taxon>Actinomycetes</taxon>
        <taxon>Mycobacteriales</taxon>
        <taxon>Mycobacteriaceae</taxon>
        <taxon>Mycolicibacterium</taxon>
    </lineage>
</organism>
<evidence type="ECO:0000313" key="1">
    <source>
        <dbReference type="EMBL" id="ORA67400.1"/>
    </source>
</evidence>
<sequence>MTAPTTAERLYRLLPVAVRRRDAELAVSPQSHGPLRELLEVLSIQFDSLSDDLDQFYDDLFIETCADWTVPYIGELVGYRVIGAQSPGISSLRADVAATISYRRRKGTGPMLEQLAMTVTGWPGAHVVEYFTRIAATQYVNHVRPAAIAVADLRNRAGLTLATAHRGAFDENAHTVDVRQIDATAPRNRGRYNVNNIGVFLWRTEPMRMERSPLRPHGTDRRRYRFEPEGHDRPLFGLPRSRSIVTEFGAPADVPLALDVRWVAERTADYYGPGRSILLEIGAPANQSADIEPVPDSAVRICNLGEVPDGSGNWANEPPAGVVAIDPERGRVYFGTPLDATRTPLGTFCRGQAVPAGARAALRADPGTRPPALGIASPLPEPAGVLRSGGALHDELNAILAGGTLQLDANQRWSLNSAITVGDAGSAEPTTVAVTAGRHSRPVIDIDGVTALNLLPQATLLLDGLVIEGGALVLNEVGDRRPRTIVLRDCTLVPGWSRQADGTATAPERASLIILDPFTRVVLDGCVTGPVITVAESNTVLHNCIVDAGAATAVAIAGRPAAAAPRSAGTAADCVVGPGTDEAGSVQLRNCTVLGGLHVTELSCTNTLLHSALAVGDPRPAAVLAVRRQSGCVRYSWLPLDSRTGQRHRCQPTPDQKNPDALRPIFTSLKYHEPGYGQLSRATPDEIRRGADDESEMGAAHDQFAPQREQDLATRLDEYVRFGLVTGIFYAS</sequence>